<dbReference type="Gene3D" id="1.10.3810.10">
    <property type="entry name" value="Biosynthetic peptidoglycan transglycosylase-like"/>
    <property type="match status" value="1"/>
</dbReference>
<proteinExistence type="predicted"/>
<dbReference type="InterPro" id="IPR023346">
    <property type="entry name" value="Lysozyme-like_dom_sf"/>
</dbReference>
<organism evidence="2 3">
    <name type="scientific">Archangium violaceum Cb vi76</name>
    <dbReference type="NCBI Taxonomy" id="1406225"/>
    <lineage>
        <taxon>Bacteria</taxon>
        <taxon>Pseudomonadati</taxon>
        <taxon>Myxococcota</taxon>
        <taxon>Myxococcia</taxon>
        <taxon>Myxococcales</taxon>
        <taxon>Cystobacterineae</taxon>
        <taxon>Archangiaceae</taxon>
        <taxon>Archangium</taxon>
    </lineage>
</organism>
<comment type="caution">
    <text evidence="2">The sequence shown here is derived from an EMBL/GenBank/DDBJ whole genome shotgun (WGS) entry which is preliminary data.</text>
</comment>
<dbReference type="AlphaFoldDB" id="A0A084SU57"/>
<evidence type="ECO:0000313" key="2">
    <source>
        <dbReference type="EMBL" id="KFA91992.1"/>
    </source>
</evidence>
<name>A0A084SU57_9BACT</name>
<dbReference type="EMBL" id="JPMI01000112">
    <property type="protein sequence ID" value="KFA91992.1"/>
    <property type="molecule type" value="Genomic_DNA"/>
</dbReference>
<gene>
    <name evidence="2" type="ORF">Q664_18090</name>
</gene>
<sequence length="254" mass="28581">MKTLFWLVLFLIGLAGVVMPALYLHTASKLPQLETEFDLEKQLRHSIEGERMSLQAGTFGPKRPIAYTKPEFSRLPKDLVALYIAQLGCPTYFQTRREDGAKWAWRLFSVVTFGTEPPGDGVCERILATRLAEALGIRGSLELAVAANRLHSFLQKDQLLAYEMSTLYFERGIVGVEDGAYKLFGRELDTLKLQELAELSLTLPPHYMYADALVCRNASLIRQNRDVLLADLAGFKLVTEERARTAMAQPVICR</sequence>
<dbReference type="InterPro" id="IPR001264">
    <property type="entry name" value="Glyco_trans_51"/>
</dbReference>
<dbReference type="Proteomes" id="UP000028547">
    <property type="component" value="Unassembled WGS sequence"/>
</dbReference>
<dbReference type="Pfam" id="PF00912">
    <property type="entry name" value="Transgly"/>
    <property type="match status" value="1"/>
</dbReference>
<feature type="domain" description="Glycosyl transferase family 51" evidence="1">
    <location>
        <begin position="144"/>
        <end position="209"/>
    </location>
</feature>
<reference evidence="2 3" key="1">
    <citation type="submission" date="2014-07" db="EMBL/GenBank/DDBJ databases">
        <title>Draft Genome Sequence of Gephyronic Acid Producer, Cystobacter violaceus Strain Cb vi76.</title>
        <authorList>
            <person name="Stevens D.C."/>
            <person name="Young J."/>
            <person name="Carmichael R."/>
            <person name="Tan J."/>
            <person name="Taylor R.E."/>
        </authorList>
    </citation>
    <scope>NUCLEOTIDE SEQUENCE [LARGE SCALE GENOMIC DNA]</scope>
    <source>
        <strain evidence="2 3">Cb vi76</strain>
    </source>
</reference>
<evidence type="ECO:0000259" key="1">
    <source>
        <dbReference type="Pfam" id="PF00912"/>
    </source>
</evidence>
<dbReference type="RefSeq" id="WP_043396481.1">
    <property type="nucleotide sequence ID" value="NZ_JPMI01000112.1"/>
</dbReference>
<dbReference type="SUPFAM" id="SSF53955">
    <property type="entry name" value="Lysozyme-like"/>
    <property type="match status" value="1"/>
</dbReference>
<accession>A0A084SU57</accession>
<dbReference type="InterPro" id="IPR036950">
    <property type="entry name" value="PBP_transglycosylase"/>
</dbReference>
<evidence type="ECO:0000313" key="3">
    <source>
        <dbReference type="Proteomes" id="UP000028547"/>
    </source>
</evidence>
<protein>
    <recommendedName>
        <fullName evidence="1">Glycosyl transferase family 51 domain-containing protein</fullName>
    </recommendedName>
</protein>